<proteinExistence type="predicted"/>
<dbReference type="RefSeq" id="WP_285672729.1">
    <property type="nucleotide sequence ID" value="NZ_BSYI01000025.1"/>
</dbReference>
<evidence type="ECO:0000313" key="2">
    <source>
        <dbReference type="Proteomes" id="UP001239909"/>
    </source>
</evidence>
<evidence type="ECO:0000313" key="1">
    <source>
        <dbReference type="EMBL" id="GMG83894.1"/>
    </source>
</evidence>
<accession>A0ABQ6LRD9</accession>
<protein>
    <recommendedName>
        <fullName evidence="3">DUF3619 family protein</fullName>
    </recommendedName>
</protein>
<comment type="caution">
    <text evidence="1">The sequence shown here is derived from an EMBL/GenBank/DDBJ whole genome shotgun (WGS) entry which is preliminary data.</text>
</comment>
<dbReference type="Proteomes" id="UP001239909">
    <property type="component" value="Unassembled WGS sequence"/>
</dbReference>
<reference evidence="1 2" key="1">
    <citation type="submission" date="2023-04" db="EMBL/GenBank/DDBJ databases">
        <title>Marinoamorphus aggregata gen. nov., sp. Nov., isolate from tissue of brittle star Ophioplocus japonicus.</title>
        <authorList>
            <person name="Kawano K."/>
            <person name="Sawayama S."/>
            <person name="Nakagawa S."/>
        </authorList>
    </citation>
    <scope>NUCLEOTIDE SEQUENCE [LARGE SCALE GENOMIC DNA]</scope>
    <source>
        <strain evidence="1 2">NKW23</strain>
    </source>
</reference>
<dbReference type="EMBL" id="BSYI01000025">
    <property type="protein sequence ID" value="GMG83894.1"/>
    <property type="molecule type" value="Genomic_DNA"/>
</dbReference>
<sequence length="135" mass="13589">MAEEWERDLETELARLAAAEAKLHPRPSAALTARVLADAAAAAPQAVPAGSGAVAAGARRGALDIVLDWGERLAARATGPRFGPGVAAAALVLCLGAGVGVGYTETPEPEAVELAALTLDPMYDEAADGFGPGLF</sequence>
<keyword evidence="2" id="KW-1185">Reference proteome</keyword>
<name>A0ABQ6LRD9_9RHOB</name>
<gene>
    <name evidence="1" type="ORF">LNKW23_31080</name>
</gene>
<evidence type="ECO:0008006" key="3">
    <source>
        <dbReference type="Google" id="ProtNLM"/>
    </source>
</evidence>
<organism evidence="1 2">
    <name type="scientific">Paralimibaculum aggregatum</name>
    <dbReference type="NCBI Taxonomy" id="3036245"/>
    <lineage>
        <taxon>Bacteria</taxon>
        <taxon>Pseudomonadati</taxon>
        <taxon>Pseudomonadota</taxon>
        <taxon>Alphaproteobacteria</taxon>
        <taxon>Rhodobacterales</taxon>
        <taxon>Paracoccaceae</taxon>
        <taxon>Paralimibaculum</taxon>
    </lineage>
</organism>